<evidence type="ECO:0000256" key="14">
    <source>
        <dbReference type="ARBA" id="ARBA00038036"/>
    </source>
</evidence>
<evidence type="ECO:0000313" key="17">
    <source>
        <dbReference type="EMBL" id="MCC9629590.1"/>
    </source>
</evidence>
<dbReference type="GO" id="GO:0015937">
    <property type="term" value="P:coenzyme A biosynthetic process"/>
    <property type="evidence" value="ECO:0007669"/>
    <property type="project" value="UniProtKB-UniRule"/>
</dbReference>
<evidence type="ECO:0000256" key="16">
    <source>
        <dbReference type="HAMAP-Rule" id="MF_01274"/>
    </source>
</evidence>
<keyword evidence="10 16" id="KW-0418">Kinase</keyword>
<dbReference type="EC" id="2.7.1.33" evidence="6 16"/>
<feature type="binding site" evidence="16">
    <location>
        <begin position="105"/>
        <end position="108"/>
    </location>
    <ligand>
        <name>substrate</name>
    </ligand>
</feature>
<comment type="cofactor">
    <cofactor evidence="16">
        <name>NH4(+)</name>
        <dbReference type="ChEBI" id="CHEBI:28938"/>
    </cofactor>
    <cofactor evidence="16">
        <name>K(+)</name>
        <dbReference type="ChEBI" id="CHEBI:29103"/>
    </cofactor>
    <text evidence="16">A monovalent cation. Ammonium or potassium.</text>
</comment>
<accession>A0A9X1SFX1</accession>
<dbReference type="InterPro" id="IPR043129">
    <property type="entry name" value="ATPase_NBD"/>
</dbReference>
<dbReference type="HAMAP" id="MF_01274">
    <property type="entry name" value="Pantothen_kinase_3"/>
    <property type="match status" value="1"/>
</dbReference>
<dbReference type="Proteomes" id="UP001139103">
    <property type="component" value="Unassembled WGS sequence"/>
</dbReference>
<feature type="binding site" evidence="16">
    <location>
        <position position="132"/>
    </location>
    <ligand>
        <name>ATP</name>
        <dbReference type="ChEBI" id="CHEBI:30616"/>
    </ligand>
</feature>
<dbReference type="NCBIfam" id="TIGR00671">
    <property type="entry name" value="baf"/>
    <property type="match status" value="1"/>
</dbReference>
<comment type="function">
    <text evidence="16">Catalyzes the phosphorylation of pantothenate (Pan), the first step in CoA biosynthesis.</text>
</comment>
<evidence type="ECO:0000256" key="15">
    <source>
        <dbReference type="ARBA" id="ARBA00040883"/>
    </source>
</evidence>
<comment type="subunit">
    <text evidence="5 16">Homodimer.</text>
</comment>
<keyword evidence="7 16" id="KW-0963">Cytoplasm</keyword>
<evidence type="ECO:0000256" key="12">
    <source>
        <dbReference type="ARBA" id="ARBA00022958"/>
    </source>
</evidence>
<comment type="cofactor">
    <cofactor evidence="2">
        <name>K(+)</name>
        <dbReference type="ChEBI" id="CHEBI:29103"/>
    </cofactor>
</comment>
<reference evidence="17" key="1">
    <citation type="submission" date="2021-11" db="EMBL/GenBank/DDBJ databases">
        <title>Genome sequence.</title>
        <authorList>
            <person name="Sun Q."/>
        </authorList>
    </citation>
    <scope>NUCLEOTIDE SEQUENCE</scope>
    <source>
        <strain evidence="17">JC732</strain>
    </source>
</reference>
<dbReference type="Pfam" id="PF03309">
    <property type="entry name" value="Pan_kinase"/>
    <property type="match status" value="1"/>
</dbReference>
<evidence type="ECO:0000256" key="7">
    <source>
        <dbReference type="ARBA" id="ARBA00022490"/>
    </source>
</evidence>
<evidence type="ECO:0000256" key="2">
    <source>
        <dbReference type="ARBA" id="ARBA00001958"/>
    </source>
</evidence>
<dbReference type="CDD" id="cd24015">
    <property type="entry name" value="ASKHA_NBD_PanK-III"/>
    <property type="match status" value="1"/>
</dbReference>
<comment type="caution">
    <text evidence="17">The sequence shown here is derived from an EMBL/GenBank/DDBJ whole genome shotgun (WGS) entry which is preliminary data.</text>
</comment>
<gene>
    <name evidence="16" type="primary">coaX</name>
    <name evidence="17" type="ORF">LOC68_14450</name>
</gene>
<protein>
    <recommendedName>
        <fullName evidence="15 16">Type III pantothenate kinase</fullName>
        <ecNumber evidence="6 16">2.7.1.33</ecNumber>
    </recommendedName>
    <alternativeName>
        <fullName evidence="16">PanK-III</fullName>
    </alternativeName>
    <alternativeName>
        <fullName evidence="16">Pantothenic acid kinase</fullName>
    </alternativeName>
</protein>
<organism evidence="17 18">
    <name type="scientific">Blastopirellula sediminis</name>
    <dbReference type="NCBI Taxonomy" id="2894196"/>
    <lineage>
        <taxon>Bacteria</taxon>
        <taxon>Pseudomonadati</taxon>
        <taxon>Planctomycetota</taxon>
        <taxon>Planctomycetia</taxon>
        <taxon>Pirellulales</taxon>
        <taxon>Pirellulaceae</taxon>
        <taxon>Blastopirellula</taxon>
    </lineage>
</organism>
<dbReference type="GO" id="GO:0046872">
    <property type="term" value="F:metal ion binding"/>
    <property type="evidence" value="ECO:0007669"/>
    <property type="project" value="UniProtKB-KW"/>
</dbReference>
<dbReference type="PANTHER" id="PTHR34265">
    <property type="entry name" value="TYPE III PANTOTHENATE KINASE"/>
    <property type="match status" value="1"/>
</dbReference>
<dbReference type="EMBL" id="JAJKFT010000010">
    <property type="protein sequence ID" value="MCC9629590.1"/>
    <property type="molecule type" value="Genomic_DNA"/>
</dbReference>
<evidence type="ECO:0000256" key="8">
    <source>
        <dbReference type="ARBA" id="ARBA00022679"/>
    </source>
</evidence>
<keyword evidence="18" id="KW-1185">Reference proteome</keyword>
<evidence type="ECO:0000256" key="9">
    <source>
        <dbReference type="ARBA" id="ARBA00022741"/>
    </source>
</evidence>
<evidence type="ECO:0000256" key="11">
    <source>
        <dbReference type="ARBA" id="ARBA00022840"/>
    </source>
</evidence>
<keyword evidence="9 16" id="KW-0547">Nucleotide-binding</keyword>
<evidence type="ECO:0000256" key="6">
    <source>
        <dbReference type="ARBA" id="ARBA00012102"/>
    </source>
</evidence>
<dbReference type="GO" id="GO:0005737">
    <property type="term" value="C:cytoplasm"/>
    <property type="evidence" value="ECO:0007669"/>
    <property type="project" value="UniProtKB-SubCell"/>
</dbReference>
<comment type="similarity">
    <text evidence="14 16">Belongs to the type III pantothenate kinase family.</text>
</comment>
<dbReference type="Gene3D" id="3.30.420.40">
    <property type="match status" value="2"/>
</dbReference>
<comment type="pathway">
    <text evidence="4 16">Cofactor biosynthesis; coenzyme A biosynthesis; CoA from (R)-pantothenate: step 1/5.</text>
</comment>
<dbReference type="AlphaFoldDB" id="A0A9X1SFX1"/>
<evidence type="ECO:0000256" key="3">
    <source>
        <dbReference type="ARBA" id="ARBA00004496"/>
    </source>
</evidence>
<dbReference type="GO" id="GO:0004594">
    <property type="term" value="F:pantothenate kinase activity"/>
    <property type="evidence" value="ECO:0007669"/>
    <property type="project" value="UniProtKB-UniRule"/>
</dbReference>
<dbReference type="PANTHER" id="PTHR34265:SF1">
    <property type="entry name" value="TYPE III PANTOTHENATE KINASE"/>
    <property type="match status" value="1"/>
</dbReference>
<feature type="binding site" evidence="16">
    <location>
        <position position="186"/>
    </location>
    <ligand>
        <name>substrate</name>
    </ligand>
</feature>
<dbReference type="SUPFAM" id="SSF53067">
    <property type="entry name" value="Actin-like ATPase domain"/>
    <property type="match status" value="2"/>
</dbReference>
<dbReference type="GO" id="GO:0005524">
    <property type="term" value="F:ATP binding"/>
    <property type="evidence" value="ECO:0007669"/>
    <property type="project" value="UniProtKB-UniRule"/>
</dbReference>
<comment type="caution">
    <text evidence="16">Lacks conserved residue(s) required for the propagation of feature annotation.</text>
</comment>
<feature type="active site" description="Proton acceptor" evidence="16">
    <location>
        <position position="107"/>
    </location>
</feature>
<keyword evidence="13 16" id="KW-0173">Coenzyme A biosynthesis</keyword>
<comment type="catalytic activity">
    <reaction evidence="1 16">
        <text>(R)-pantothenate + ATP = (R)-4'-phosphopantothenate + ADP + H(+)</text>
        <dbReference type="Rhea" id="RHEA:16373"/>
        <dbReference type="ChEBI" id="CHEBI:10986"/>
        <dbReference type="ChEBI" id="CHEBI:15378"/>
        <dbReference type="ChEBI" id="CHEBI:29032"/>
        <dbReference type="ChEBI" id="CHEBI:30616"/>
        <dbReference type="ChEBI" id="CHEBI:456216"/>
        <dbReference type="EC" id="2.7.1.33"/>
    </reaction>
</comment>
<dbReference type="InterPro" id="IPR004619">
    <property type="entry name" value="Type_III_PanK"/>
</dbReference>
<sequence length="260" mass="26692">MSGVWGTVDVGNTSIHIGLFAAADSRPLPAPTVTFSAASHEPDFTSLEALLPSDSVAWHVVSVNRPGQAAFEAWLKANRPGDSCRILAHTDLPLQISVAAPQKVGMDRLAAAVGANAIRDPRRPAIIIDAGSAITVDMVAASGSFLGGAIVPGMRMAARALAGQTDLLPEITVDVGEVPTAIGTDTLAAMRSGLYYSAVGGVRELIARFTAELIGPSPQVIFAGGDAAKLAPQMRIECVTIDHLVLGGVAIAARAAKGSR</sequence>
<evidence type="ECO:0000256" key="4">
    <source>
        <dbReference type="ARBA" id="ARBA00005225"/>
    </source>
</evidence>
<evidence type="ECO:0000256" key="13">
    <source>
        <dbReference type="ARBA" id="ARBA00022993"/>
    </source>
</evidence>
<dbReference type="RefSeq" id="WP_230219984.1">
    <property type="nucleotide sequence ID" value="NZ_JAJKFT010000010.1"/>
</dbReference>
<keyword evidence="16" id="KW-0479">Metal-binding</keyword>
<evidence type="ECO:0000256" key="10">
    <source>
        <dbReference type="ARBA" id="ARBA00022777"/>
    </source>
</evidence>
<keyword evidence="12 16" id="KW-0630">Potassium</keyword>
<keyword evidence="11 16" id="KW-0067">ATP-binding</keyword>
<comment type="subcellular location">
    <subcellularLocation>
        <location evidence="3 16">Cytoplasm</location>
    </subcellularLocation>
</comment>
<name>A0A9X1SFX1_9BACT</name>
<evidence type="ECO:0000256" key="5">
    <source>
        <dbReference type="ARBA" id="ARBA00011738"/>
    </source>
</evidence>
<feature type="binding site" evidence="16">
    <location>
        <position position="129"/>
    </location>
    <ligand>
        <name>K(+)</name>
        <dbReference type="ChEBI" id="CHEBI:29103"/>
    </ligand>
</feature>
<evidence type="ECO:0000256" key="1">
    <source>
        <dbReference type="ARBA" id="ARBA00001206"/>
    </source>
</evidence>
<feature type="binding site" evidence="16">
    <location>
        <begin position="9"/>
        <end position="16"/>
    </location>
    <ligand>
        <name>ATP</name>
        <dbReference type="ChEBI" id="CHEBI:30616"/>
    </ligand>
</feature>
<proteinExistence type="inferred from homology"/>
<keyword evidence="8 16" id="KW-0808">Transferase</keyword>
<evidence type="ECO:0000313" key="18">
    <source>
        <dbReference type="Proteomes" id="UP001139103"/>
    </source>
</evidence>